<proteinExistence type="predicted"/>
<dbReference type="AlphaFoldDB" id="A0A8D8QWA2"/>
<evidence type="ECO:0000313" key="1">
    <source>
        <dbReference type="EMBL" id="CAG6638595.1"/>
    </source>
</evidence>
<organism evidence="1">
    <name type="scientific">Cacopsylla melanoneura</name>
    <dbReference type="NCBI Taxonomy" id="428564"/>
    <lineage>
        <taxon>Eukaryota</taxon>
        <taxon>Metazoa</taxon>
        <taxon>Ecdysozoa</taxon>
        <taxon>Arthropoda</taxon>
        <taxon>Hexapoda</taxon>
        <taxon>Insecta</taxon>
        <taxon>Pterygota</taxon>
        <taxon>Neoptera</taxon>
        <taxon>Paraneoptera</taxon>
        <taxon>Hemiptera</taxon>
        <taxon>Sternorrhyncha</taxon>
        <taxon>Psylloidea</taxon>
        <taxon>Psyllidae</taxon>
        <taxon>Psyllinae</taxon>
        <taxon>Cacopsylla</taxon>
    </lineage>
</organism>
<name>A0A8D8QWA2_9HEMI</name>
<protein>
    <submittedName>
        <fullName evidence="1">Uncharacterized protein</fullName>
    </submittedName>
</protein>
<reference evidence="1" key="1">
    <citation type="submission" date="2021-05" db="EMBL/GenBank/DDBJ databases">
        <authorList>
            <person name="Alioto T."/>
            <person name="Alioto T."/>
            <person name="Gomez Garrido J."/>
        </authorList>
    </citation>
    <scope>NUCLEOTIDE SEQUENCE</scope>
</reference>
<sequence>MKDVRNLFYLQTYVPTSPMPTLHYRPQQCQGWQKLRVEMLAAQSAVGIQQCCISSNRNVSQGTKETRVIIASKHCATQIEPQRVKNSNFNTCVLIHELCTLSRSTIA</sequence>
<dbReference type="EMBL" id="HBUF01103159">
    <property type="protein sequence ID" value="CAG6638595.1"/>
    <property type="molecule type" value="Transcribed_RNA"/>
</dbReference>
<accession>A0A8D8QWA2</accession>